<protein>
    <submittedName>
        <fullName evidence="8">Dehydrogenase/threonine dehydrogenase-like Zn-dependent dehydrogenase</fullName>
    </submittedName>
</protein>
<dbReference type="InterPro" id="IPR013149">
    <property type="entry name" value="ADH-like_C"/>
</dbReference>
<proteinExistence type="inferred from homology"/>
<dbReference type="SMART" id="SM00829">
    <property type="entry name" value="PKS_ER"/>
    <property type="match status" value="1"/>
</dbReference>
<dbReference type="Proteomes" id="UP000755585">
    <property type="component" value="Unassembled WGS sequence"/>
</dbReference>
<feature type="region of interest" description="Disordered" evidence="6">
    <location>
        <begin position="382"/>
        <end position="433"/>
    </location>
</feature>
<evidence type="ECO:0000259" key="7">
    <source>
        <dbReference type="SMART" id="SM00829"/>
    </source>
</evidence>
<accession>A0ABS4UZ18</accession>
<keyword evidence="3" id="KW-0479">Metal-binding</keyword>
<keyword evidence="4" id="KW-0862">Zinc</keyword>
<comment type="similarity">
    <text evidence="2">Belongs to the zinc-containing alcohol dehydrogenase family.</text>
</comment>
<dbReference type="CDD" id="cd08255">
    <property type="entry name" value="2-desacetyl-2-hydroxyethyl_bacteriochlorophyllide_like"/>
    <property type="match status" value="1"/>
</dbReference>
<comment type="cofactor">
    <cofactor evidence="1">
        <name>Zn(2+)</name>
        <dbReference type="ChEBI" id="CHEBI:29105"/>
    </cofactor>
</comment>
<name>A0ABS4UZ18_9ACTN</name>
<dbReference type="InterPro" id="IPR036291">
    <property type="entry name" value="NAD(P)-bd_dom_sf"/>
</dbReference>
<dbReference type="SUPFAM" id="SSF55347">
    <property type="entry name" value="Glyceraldehyde-3-phosphate dehydrogenase-like, C-terminal domain"/>
    <property type="match status" value="1"/>
</dbReference>
<evidence type="ECO:0000256" key="5">
    <source>
        <dbReference type="ARBA" id="ARBA00023002"/>
    </source>
</evidence>
<reference evidence="8 9" key="1">
    <citation type="submission" date="2021-03" db="EMBL/GenBank/DDBJ databases">
        <title>Sequencing the genomes of 1000 actinobacteria strains.</title>
        <authorList>
            <person name="Klenk H.-P."/>
        </authorList>
    </citation>
    <scope>NUCLEOTIDE SEQUENCE [LARGE SCALE GENOMIC DNA]</scope>
    <source>
        <strain evidence="8 9">DSM 18824</strain>
    </source>
</reference>
<dbReference type="InterPro" id="IPR020843">
    <property type="entry name" value="ER"/>
</dbReference>
<evidence type="ECO:0000256" key="1">
    <source>
        <dbReference type="ARBA" id="ARBA00001947"/>
    </source>
</evidence>
<evidence type="ECO:0000256" key="3">
    <source>
        <dbReference type="ARBA" id="ARBA00022723"/>
    </source>
</evidence>
<dbReference type="InterPro" id="IPR000683">
    <property type="entry name" value="Gfo/Idh/MocA-like_OxRdtase_N"/>
</dbReference>
<organism evidence="8 9">
    <name type="scientific">Kribbella aluminosa</name>
    <dbReference type="NCBI Taxonomy" id="416017"/>
    <lineage>
        <taxon>Bacteria</taxon>
        <taxon>Bacillati</taxon>
        <taxon>Actinomycetota</taxon>
        <taxon>Actinomycetes</taxon>
        <taxon>Propionibacteriales</taxon>
        <taxon>Kribbellaceae</taxon>
        <taxon>Kribbella</taxon>
    </lineage>
</organism>
<dbReference type="EMBL" id="JAGINT010000002">
    <property type="protein sequence ID" value="MBP2356884.1"/>
    <property type="molecule type" value="Genomic_DNA"/>
</dbReference>
<sequence>MKQVAQNYKSGELAVLDVPPPACAPGGVLIRSLYSLISTGTELMKVGEARLSLLGKAKARPDQVRKVLDTVAQQGLTSTYKKVMNKLDSYTPLGYSLCGVVVEVGAGAEEFGVGQVVAAAGNEFALHAEYNWVPVNLCVPVPDGVPAEQAAFATVGAIAMQGVRQAEVQLGDTAVVIGLGLVGQLVVRLLVAAGVRVFGIDTVADRCRMAEKAGALYCAGADEAGVAALERSLLQASNGLGADRILLAAGGHSNGPVETAARLARDRARVVDIGKTKLDLPWNAYYEKELDVRFSRSYGPGRYDDRYELDGIDYPAGYVRWTERRNLECFVDLIAREQVDVGSLIANTFPIADATDVYEKLSTGAYPGVGFLFEYPKEAETGGTAHSAGTGAHAVGRGAQSAPGDAESESAPHGDEHAAHGAAGAAGGVEGDVAGVDTNRRRQQAGRPAPAGAVRVGFVGAGNYASSMLLPHLQQDEQVVLGHVATNKSLSAANAQRRFGFEAVSTNVDEVLSDESLDALFVVTRHSSHAELACRALETGKAVFVEKPLALNDDELDRIVATVDATGNDRLMVGFNRRFAPLLTDLKDRFGENGYTSVRYLVNAGKLDSTSWYLDAGKEGTRFAGEGGHFIDTLTWWLNSLPAEVYAVPGPDAGDVLVTLRFANGSVGTITYVGGGNARFPKETIDVTGGGRNARFDNFQRASVWAGRKPVVRKSRSTDKGQRGELVRFVTAVRTGGPMPIPFEQLIATTRATIAVDRSLASGKPEPV</sequence>
<keyword evidence="5" id="KW-0560">Oxidoreductase</keyword>
<dbReference type="InterPro" id="IPR011032">
    <property type="entry name" value="GroES-like_sf"/>
</dbReference>
<dbReference type="Gene3D" id="3.90.180.10">
    <property type="entry name" value="Medium-chain alcohol dehydrogenases, catalytic domain"/>
    <property type="match status" value="1"/>
</dbReference>
<evidence type="ECO:0000256" key="6">
    <source>
        <dbReference type="SAM" id="MobiDB-lite"/>
    </source>
</evidence>
<evidence type="ECO:0000313" key="8">
    <source>
        <dbReference type="EMBL" id="MBP2356884.1"/>
    </source>
</evidence>
<dbReference type="SUPFAM" id="SSF50129">
    <property type="entry name" value="GroES-like"/>
    <property type="match status" value="1"/>
</dbReference>
<keyword evidence="9" id="KW-1185">Reference proteome</keyword>
<dbReference type="RefSeq" id="WP_209699329.1">
    <property type="nucleotide sequence ID" value="NZ_BAAAVU010000004.1"/>
</dbReference>
<dbReference type="Pfam" id="PF01408">
    <property type="entry name" value="GFO_IDH_MocA"/>
    <property type="match status" value="1"/>
</dbReference>
<evidence type="ECO:0000256" key="4">
    <source>
        <dbReference type="ARBA" id="ARBA00022833"/>
    </source>
</evidence>
<dbReference type="Pfam" id="PF00107">
    <property type="entry name" value="ADH_zinc_N"/>
    <property type="match status" value="1"/>
</dbReference>
<dbReference type="PANTHER" id="PTHR43350">
    <property type="entry name" value="NAD-DEPENDENT ALCOHOL DEHYDROGENASE"/>
    <property type="match status" value="1"/>
</dbReference>
<gene>
    <name evidence="8" type="ORF">JOF29_007994</name>
</gene>
<evidence type="ECO:0000256" key="2">
    <source>
        <dbReference type="ARBA" id="ARBA00008072"/>
    </source>
</evidence>
<evidence type="ECO:0000313" key="9">
    <source>
        <dbReference type="Proteomes" id="UP000755585"/>
    </source>
</evidence>
<dbReference type="Gene3D" id="3.40.50.720">
    <property type="entry name" value="NAD(P)-binding Rossmann-like Domain"/>
    <property type="match status" value="2"/>
</dbReference>
<dbReference type="SUPFAM" id="SSF51735">
    <property type="entry name" value="NAD(P)-binding Rossmann-fold domains"/>
    <property type="match status" value="2"/>
</dbReference>
<dbReference type="Gene3D" id="3.30.360.10">
    <property type="entry name" value="Dihydrodipicolinate Reductase, domain 2"/>
    <property type="match status" value="1"/>
</dbReference>
<dbReference type="PANTHER" id="PTHR43350:SF19">
    <property type="entry name" value="D-GULOSIDE 3-DEHYDROGENASE"/>
    <property type="match status" value="1"/>
</dbReference>
<feature type="compositionally biased region" description="Low complexity" evidence="6">
    <location>
        <begin position="382"/>
        <end position="396"/>
    </location>
</feature>
<comment type="caution">
    <text evidence="8">The sequence shown here is derived from an EMBL/GenBank/DDBJ whole genome shotgun (WGS) entry which is preliminary data.</text>
</comment>
<feature type="compositionally biased region" description="Basic and acidic residues" evidence="6">
    <location>
        <begin position="410"/>
        <end position="419"/>
    </location>
</feature>
<feature type="domain" description="Enoyl reductase (ER)" evidence="7">
    <location>
        <begin position="47"/>
        <end position="372"/>
    </location>
</feature>